<dbReference type="EMBL" id="HBUF01370567">
    <property type="protein sequence ID" value="CAG6725957.1"/>
    <property type="molecule type" value="Transcribed_RNA"/>
</dbReference>
<evidence type="ECO:0000256" key="4">
    <source>
        <dbReference type="ARBA" id="ARBA00022692"/>
    </source>
</evidence>
<evidence type="ECO:0000256" key="2">
    <source>
        <dbReference type="ARBA" id="ARBA00005928"/>
    </source>
</evidence>
<dbReference type="EMBL" id="HBUF01178617">
    <property type="protein sequence ID" value="CAG6654656.1"/>
    <property type="molecule type" value="Transcribed_RNA"/>
</dbReference>
<accession>A0A8D8ZIX0</accession>
<dbReference type="EMBL" id="HBUF01520066">
    <property type="protein sequence ID" value="CAG6748658.1"/>
    <property type="molecule type" value="Transcribed_RNA"/>
</dbReference>
<keyword evidence="4 10" id="KW-0812">Transmembrane</keyword>
<keyword evidence="5 10" id="KW-0521">NADP</keyword>
<keyword evidence="10" id="KW-0560">Oxidoreductase</keyword>
<protein>
    <recommendedName>
        <fullName evidence="10">Fatty acyl-CoA reductase</fullName>
        <ecNumber evidence="10">1.2.1.84</ecNumber>
    </recommendedName>
</protein>
<dbReference type="InterPro" id="IPR026055">
    <property type="entry name" value="FAR"/>
</dbReference>
<keyword evidence="7 10" id="KW-0443">Lipid metabolism</keyword>
<evidence type="ECO:0000256" key="9">
    <source>
        <dbReference type="ARBA" id="ARBA00052530"/>
    </source>
</evidence>
<dbReference type="InterPro" id="IPR036291">
    <property type="entry name" value="NAD(P)-bd_dom_sf"/>
</dbReference>
<evidence type="ECO:0000259" key="11">
    <source>
        <dbReference type="Pfam" id="PF03015"/>
    </source>
</evidence>
<dbReference type="GO" id="GO:0005777">
    <property type="term" value="C:peroxisome"/>
    <property type="evidence" value="ECO:0007669"/>
    <property type="project" value="TreeGrafter"/>
</dbReference>
<feature type="transmembrane region" description="Helical" evidence="10">
    <location>
        <begin position="490"/>
        <end position="507"/>
    </location>
</feature>
<keyword evidence="6 10" id="KW-1133">Transmembrane helix</keyword>
<dbReference type="EMBL" id="HBUF01167875">
    <property type="protein sequence ID" value="CAG6651496.1"/>
    <property type="molecule type" value="Transcribed_RNA"/>
</dbReference>
<dbReference type="EMBL" id="HBUF01520065">
    <property type="protein sequence ID" value="CAG6748657.1"/>
    <property type="molecule type" value="Transcribed_RNA"/>
</dbReference>
<dbReference type="EMBL" id="HBUF01178618">
    <property type="protein sequence ID" value="CAG6654658.1"/>
    <property type="molecule type" value="Transcribed_RNA"/>
</dbReference>
<organism evidence="13">
    <name type="scientific">Cacopsylla melanoneura</name>
    <dbReference type="NCBI Taxonomy" id="428564"/>
    <lineage>
        <taxon>Eukaryota</taxon>
        <taxon>Metazoa</taxon>
        <taxon>Ecdysozoa</taxon>
        <taxon>Arthropoda</taxon>
        <taxon>Hexapoda</taxon>
        <taxon>Insecta</taxon>
        <taxon>Pterygota</taxon>
        <taxon>Neoptera</taxon>
        <taxon>Paraneoptera</taxon>
        <taxon>Hemiptera</taxon>
        <taxon>Sternorrhyncha</taxon>
        <taxon>Psylloidea</taxon>
        <taxon>Psyllidae</taxon>
        <taxon>Psyllinae</taxon>
        <taxon>Cacopsylla</taxon>
    </lineage>
</organism>
<dbReference type="AlphaFoldDB" id="A0A8D8ZIX0"/>
<evidence type="ECO:0000256" key="8">
    <source>
        <dbReference type="ARBA" id="ARBA00023136"/>
    </source>
</evidence>
<dbReference type="Gene3D" id="3.40.50.720">
    <property type="entry name" value="NAD(P)-binding Rossmann-like Domain"/>
    <property type="match status" value="1"/>
</dbReference>
<name>A0A8D8ZIX0_9HEMI</name>
<evidence type="ECO:0000259" key="12">
    <source>
        <dbReference type="Pfam" id="PF07993"/>
    </source>
</evidence>
<dbReference type="Pfam" id="PF07993">
    <property type="entry name" value="NAD_binding_4"/>
    <property type="match status" value="1"/>
</dbReference>
<keyword evidence="8 10" id="KW-0472">Membrane</keyword>
<dbReference type="Pfam" id="PF03015">
    <property type="entry name" value="Sterile"/>
    <property type="match status" value="1"/>
</dbReference>
<dbReference type="CDD" id="cd09071">
    <property type="entry name" value="FAR_C"/>
    <property type="match status" value="1"/>
</dbReference>
<proteinExistence type="inferred from homology"/>
<reference evidence="13" key="1">
    <citation type="submission" date="2021-05" db="EMBL/GenBank/DDBJ databases">
        <authorList>
            <person name="Alioto T."/>
            <person name="Alioto T."/>
            <person name="Gomez Garrido J."/>
        </authorList>
    </citation>
    <scope>NUCLEOTIDE SEQUENCE</scope>
</reference>
<evidence type="ECO:0000313" key="13">
    <source>
        <dbReference type="EMBL" id="CAG6748658.1"/>
    </source>
</evidence>
<feature type="domain" description="Fatty acyl-CoA reductase C-terminal" evidence="11">
    <location>
        <begin position="356"/>
        <end position="448"/>
    </location>
</feature>
<dbReference type="EMBL" id="HBUF01167877">
    <property type="protein sequence ID" value="CAG6651498.1"/>
    <property type="molecule type" value="Transcribed_RNA"/>
</dbReference>
<dbReference type="EMBL" id="HBUF01370566">
    <property type="protein sequence ID" value="CAG6725956.1"/>
    <property type="molecule type" value="Transcribed_RNA"/>
</dbReference>
<dbReference type="EMBL" id="HBUF01178619">
    <property type="protein sequence ID" value="CAG6654660.1"/>
    <property type="molecule type" value="Transcribed_RNA"/>
</dbReference>
<evidence type="ECO:0000256" key="10">
    <source>
        <dbReference type="RuleBase" id="RU363097"/>
    </source>
</evidence>
<dbReference type="GO" id="GO:0102965">
    <property type="term" value="F:alcohol-forming long-chain fatty acyl-CoA reductase activity"/>
    <property type="evidence" value="ECO:0007669"/>
    <property type="project" value="UniProtKB-EC"/>
</dbReference>
<evidence type="ECO:0000256" key="7">
    <source>
        <dbReference type="ARBA" id="ARBA00023098"/>
    </source>
</evidence>
<dbReference type="PANTHER" id="PTHR11011">
    <property type="entry name" value="MALE STERILITY PROTEIN 2-RELATED"/>
    <property type="match status" value="1"/>
</dbReference>
<feature type="transmembrane region" description="Helical" evidence="10">
    <location>
        <begin position="347"/>
        <end position="368"/>
    </location>
</feature>
<feature type="transmembrane region" description="Helical" evidence="10">
    <location>
        <begin position="463"/>
        <end position="484"/>
    </location>
</feature>
<evidence type="ECO:0000256" key="3">
    <source>
        <dbReference type="ARBA" id="ARBA00022516"/>
    </source>
</evidence>
<dbReference type="EMBL" id="HBUF01167876">
    <property type="protein sequence ID" value="CAG6651497.1"/>
    <property type="molecule type" value="Transcribed_RNA"/>
</dbReference>
<dbReference type="GO" id="GO:0035336">
    <property type="term" value="P:long-chain fatty-acyl-CoA metabolic process"/>
    <property type="evidence" value="ECO:0007669"/>
    <property type="project" value="TreeGrafter"/>
</dbReference>
<feature type="domain" description="Thioester reductase (TE)" evidence="12">
    <location>
        <begin position="16"/>
        <end position="285"/>
    </location>
</feature>
<evidence type="ECO:0000256" key="1">
    <source>
        <dbReference type="ARBA" id="ARBA00004141"/>
    </source>
</evidence>
<dbReference type="FunFam" id="3.40.50.720:FF:000143">
    <property type="entry name" value="Fatty acyl-CoA reductase"/>
    <property type="match status" value="1"/>
</dbReference>
<evidence type="ECO:0000256" key="5">
    <source>
        <dbReference type="ARBA" id="ARBA00022857"/>
    </source>
</evidence>
<dbReference type="GO" id="GO:0016020">
    <property type="term" value="C:membrane"/>
    <property type="evidence" value="ECO:0007669"/>
    <property type="project" value="UniProtKB-SubCell"/>
</dbReference>
<dbReference type="CDD" id="cd05236">
    <property type="entry name" value="FAR-N_SDR_e"/>
    <property type="match status" value="1"/>
</dbReference>
<comment type="similarity">
    <text evidence="2 10">Belongs to the fatty acyl-CoA reductase family.</text>
</comment>
<comment type="catalytic activity">
    <reaction evidence="9 10">
        <text>a long-chain fatty acyl-CoA + 2 NADPH + 2 H(+) = a long-chain primary fatty alcohol + 2 NADP(+) + CoA</text>
        <dbReference type="Rhea" id="RHEA:52716"/>
        <dbReference type="ChEBI" id="CHEBI:15378"/>
        <dbReference type="ChEBI" id="CHEBI:57287"/>
        <dbReference type="ChEBI" id="CHEBI:57783"/>
        <dbReference type="ChEBI" id="CHEBI:58349"/>
        <dbReference type="ChEBI" id="CHEBI:77396"/>
        <dbReference type="ChEBI" id="CHEBI:83139"/>
        <dbReference type="EC" id="1.2.1.84"/>
    </reaction>
</comment>
<comment type="function">
    <text evidence="10">Catalyzes the reduction of fatty acyl-CoA to fatty alcohols.</text>
</comment>
<dbReference type="EMBL" id="HBUF01178620">
    <property type="protein sequence ID" value="CAG6654662.1"/>
    <property type="molecule type" value="Transcribed_RNA"/>
</dbReference>
<dbReference type="EMBL" id="HBUF01370565">
    <property type="protein sequence ID" value="CAG6725955.1"/>
    <property type="molecule type" value="Transcribed_RNA"/>
</dbReference>
<dbReference type="InterPro" id="IPR033640">
    <property type="entry name" value="FAR_C"/>
</dbReference>
<dbReference type="InterPro" id="IPR013120">
    <property type="entry name" value="FAR_NAD-bd"/>
</dbReference>
<dbReference type="EC" id="1.2.1.84" evidence="10"/>
<dbReference type="GO" id="GO:0080019">
    <property type="term" value="F:alcohol-forming very long-chain fatty acyl-CoA reductase activity"/>
    <property type="evidence" value="ECO:0007669"/>
    <property type="project" value="InterPro"/>
</dbReference>
<keyword evidence="3 10" id="KW-0444">Lipid biosynthesis</keyword>
<dbReference type="SUPFAM" id="SSF51735">
    <property type="entry name" value="NAD(P)-binding Rossmann-fold domains"/>
    <property type="match status" value="1"/>
</dbReference>
<sequence length="508" mass="57744">MASTIKEFYRTSHIFITGGTGFVGIALLEKLLRDVPFEKVYLLLRPKKGMSVEERLKQVLDNKIIKALNLDESETVKKFVLISGDIEQDNLGISEEQTQLIQSNVTVVIHSAASLDFGGSMKETGRANLLGTRRVLNLCAGMKKLKAMVHVSSAYANANLKFAEEIIYPTPGDAEKVIQMIEEVPEEELVKNAAELLGSHINMYTFTKALAEHEVAKANSRHPTAIIRPSMIVGAWLEPVPGWTISRNGPQGFFMGAANGVVRRLPVDKDLIYDYIPIDVVVNHILVAAWIVDAKKPATTPVYHATSSTNNPFRWNCLLNQMTAVLHDYPSAKAIWYPTLKLLPSILIYRISSIIFHFLPALFFDAMLKVTGQRPKLIRLHRTINKSLHLLEPFIFNEWKFDNKNAMALELEVPSEEKETFYLNISKLDWDHFFYNLAKGVRRYLMNEDDKTIEAAKRKDRRFMVMNILVQILFFYVLTLTLQFVTQGGFYSALMFSLPLFVSIMYFL</sequence>
<comment type="subcellular location">
    <subcellularLocation>
        <location evidence="1">Membrane</location>
        <topology evidence="1">Multi-pass membrane protein</topology>
    </subcellularLocation>
</comment>
<dbReference type="PANTHER" id="PTHR11011:SF45">
    <property type="entry name" value="FATTY ACYL-COA REDUCTASE CG8306-RELATED"/>
    <property type="match status" value="1"/>
</dbReference>
<evidence type="ECO:0000256" key="6">
    <source>
        <dbReference type="ARBA" id="ARBA00022989"/>
    </source>
</evidence>